<accession>A0A4Y3TMF9</accession>
<comment type="caution">
    <text evidence="2">The sequence shown here is derived from an EMBL/GenBank/DDBJ whole genome shotgun (WGS) entry which is preliminary data.</text>
</comment>
<sequence length="96" mass="10456">MLRQGAMPRYKPVQAGQAARKTVKNRPPTAACRKRSGRERSVMDMVSCRRQKKGEGAKSEIDLAAGTGILRGPHLAALYGIDHEPFYKGCAVTIST</sequence>
<feature type="region of interest" description="Disordered" evidence="1">
    <location>
        <begin position="1"/>
        <end position="42"/>
    </location>
</feature>
<keyword evidence="3" id="KW-1185">Reference proteome</keyword>
<gene>
    <name evidence="2" type="ORF">AOR01nite_10960</name>
</gene>
<dbReference type="AlphaFoldDB" id="A0A4Y3TMF9"/>
<evidence type="ECO:0000313" key="2">
    <source>
        <dbReference type="EMBL" id="GEB82619.1"/>
    </source>
</evidence>
<reference evidence="2 3" key="1">
    <citation type="submission" date="2019-06" db="EMBL/GenBank/DDBJ databases">
        <title>Whole genome shotgun sequence of Acetobacter orleanensis NBRC 13752.</title>
        <authorList>
            <person name="Hosoyama A."/>
            <person name="Uohara A."/>
            <person name="Ohji S."/>
            <person name="Ichikawa N."/>
        </authorList>
    </citation>
    <scope>NUCLEOTIDE SEQUENCE [LARGE SCALE GENOMIC DNA]</scope>
    <source>
        <strain evidence="2 3">NBRC 13752</strain>
    </source>
</reference>
<evidence type="ECO:0000313" key="3">
    <source>
        <dbReference type="Proteomes" id="UP000317617"/>
    </source>
</evidence>
<evidence type="ECO:0000256" key="1">
    <source>
        <dbReference type="SAM" id="MobiDB-lite"/>
    </source>
</evidence>
<organism evidence="2 3">
    <name type="scientific">Acetobacter orleanensis</name>
    <dbReference type="NCBI Taxonomy" id="104099"/>
    <lineage>
        <taxon>Bacteria</taxon>
        <taxon>Pseudomonadati</taxon>
        <taxon>Pseudomonadota</taxon>
        <taxon>Alphaproteobacteria</taxon>
        <taxon>Acetobacterales</taxon>
        <taxon>Acetobacteraceae</taxon>
        <taxon>Acetobacter</taxon>
    </lineage>
</organism>
<dbReference type="EMBL" id="BJMU01000003">
    <property type="protein sequence ID" value="GEB82619.1"/>
    <property type="molecule type" value="Genomic_DNA"/>
</dbReference>
<name>A0A4Y3TMF9_9PROT</name>
<proteinExistence type="predicted"/>
<protein>
    <submittedName>
        <fullName evidence="2">Uncharacterized protein</fullName>
    </submittedName>
</protein>
<dbReference type="Proteomes" id="UP000317617">
    <property type="component" value="Unassembled WGS sequence"/>
</dbReference>